<feature type="transmembrane region" description="Helical" evidence="7">
    <location>
        <begin position="198"/>
        <end position="216"/>
    </location>
</feature>
<evidence type="ECO:0000256" key="7">
    <source>
        <dbReference type="SAM" id="Phobius"/>
    </source>
</evidence>
<dbReference type="SUPFAM" id="SSF160240">
    <property type="entry name" value="Cation efflux protein cytoplasmic domain-like"/>
    <property type="match status" value="2"/>
</dbReference>
<dbReference type="Pfam" id="PF01545">
    <property type="entry name" value="Cation_efflux"/>
    <property type="match status" value="1"/>
</dbReference>
<dbReference type="FunFam" id="1.20.1510.10:FF:000006">
    <property type="entry name" value="Divalent cation efflux transporter"/>
    <property type="match status" value="1"/>
</dbReference>
<dbReference type="InterPro" id="IPR027469">
    <property type="entry name" value="Cation_efflux_TMD_sf"/>
</dbReference>
<evidence type="ECO:0000256" key="3">
    <source>
        <dbReference type="ARBA" id="ARBA00022448"/>
    </source>
</evidence>
<dbReference type="InterPro" id="IPR058533">
    <property type="entry name" value="Cation_efflux_TM"/>
</dbReference>
<feature type="domain" description="Cation efflux protein transmembrane" evidence="8">
    <location>
        <begin position="34"/>
        <end position="224"/>
    </location>
</feature>
<dbReference type="Gene3D" id="1.20.1510.10">
    <property type="entry name" value="Cation efflux protein transmembrane domain"/>
    <property type="match status" value="1"/>
</dbReference>
<accession>A0A1M5XW26</accession>
<comment type="similarity">
    <text evidence="2">Belongs to the cation diffusion facilitator (CDF) transporter (TC 2.A.4) family.</text>
</comment>
<dbReference type="NCBIfam" id="TIGR01297">
    <property type="entry name" value="CDF"/>
    <property type="match status" value="1"/>
</dbReference>
<dbReference type="STRING" id="1121306.SAMN02745196_02467"/>
<evidence type="ECO:0000259" key="9">
    <source>
        <dbReference type="Pfam" id="PF16916"/>
    </source>
</evidence>
<reference evidence="10 11" key="1">
    <citation type="submission" date="2016-11" db="EMBL/GenBank/DDBJ databases">
        <authorList>
            <person name="Jaros S."/>
            <person name="Januszkiewicz K."/>
            <person name="Wedrychowicz H."/>
        </authorList>
    </citation>
    <scope>NUCLEOTIDE SEQUENCE [LARGE SCALE GENOMIC DNA]</scope>
    <source>
        <strain evidence="10 11">DSM 3089</strain>
    </source>
</reference>
<comment type="subcellular location">
    <subcellularLocation>
        <location evidence="1">Membrane</location>
        <topology evidence="1">Multi-pass membrane protein</topology>
    </subcellularLocation>
</comment>
<dbReference type="Proteomes" id="UP000184526">
    <property type="component" value="Unassembled WGS sequence"/>
</dbReference>
<dbReference type="Pfam" id="PF16916">
    <property type="entry name" value="ZT_dimer"/>
    <property type="match status" value="1"/>
</dbReference>
<dbReference type="OrthoDB" id="9806522at2"/>
<keyword evidence="6 7" id="KW-0472">Membrane</keyword>
<dbReference type="Gene3D" id="3.30.70.1350">
    <property type="entry name" value="Cation efflux protein, cytoplasmic domain"/>
    <property type="match status" value="2"/>
</dbReference>
<keyword evidence="5 7" id="KW-1133">Transmembrane helix</keyword>
<evidence type="ECO:0000259" key="8">
    <source>
        <dbReference type="Pfam" id="PF01545"/>
    </source>
</evidence>
<evidence type="ECO:0000256" key="4">
    <source>
        <dbReference type="ARBA" id="ARBA00022692"/>
    </source>
</evidence>
<evidence type="ECO:0000256" key="2">
    <source>
        <dbReference type="ARBA" id="ARBA00008114"/>
    </source>
</evidence>
<dbReference type="SUPFAM" id="SSF161111">
    <property type="entry name" value="Cation efflux protein transmembrane domain-like"/>
    <property type="match status" value="1"/>
</dbReference>
<dbReference type="GO" id="GO:0008324">
    <property type="term" value="F:monoatomic cation transmembrane transporter activity"/>
    <property type="evidence" value="ECO:0007669"/>
    <property type="project" value="InterPro"/>
</dbReference>
<evidence type="ECO:0000256" key="6">
    <source>
        <dbReference type="ARBA" id="ARBA00023136"/>
    </source>
</evidence>
<dbReference type="PANTHER" id="PTHR43840">
    <property type="entry name" value="MITOCHONDRIAL METAL TRANSPORTER 1-RELATED"/>
    <property type="match status" value="1"/>
</dbReference>
<evidence type="ECO:0000256" key="5">
    <source>
        <dbReference type="ARBA" id="ARBA00022989"/>
    </source>
</evidence>
<feature type="transmembrane region" description="Helical" evidence="7">
    <location>
        <begin position="96"/>
        <end position="116"/>
    </location>
</feature>
<sequence length="395" mass="43731">MLSNFLVTKFVKDYDNVTDRSVRNSYGYLGGVMGLILNLILFIVKLSVGIISGSIAVTADAFNNFSDSASSLITILGFKLSSKPPDKEHPFGHGRIEYISALIVSFLVLLVGIQFVKSSFSRITDPKPIAFNIIIFSLLVLSIFTKIWMGKFNVFLGEKINSQALKAASTDAFADVITSSVVALSLLLSNWITFPIDGYIGIAVALFIIYSGFNLIKETLDPLLGEAPEPELVEAIKSKMFSYEYIGGVHDLIIHNYGPGRCIATIHAEVPMNSPIAKIHEVIDRAEREISRELSLTLVIHMDPINTDCKEVQAAQDLTLKILKNYPEVKSMHDFRIVGEGDVKNIIFDIVVDADIHLSFQEEDVLAEKINASLKNFYPEYNAIITVDRDFLGIS</sequence>
<dbReference type="InterPro" id="IPR027470">
    <property type="entry name" value="Cation_efflux_CTD"/>
</dbReference>
<feature type="domain" description="Cation efflux protein cytoplasmic" evidence="9">
    <location>
        <begin position="228"/>
        <end position="304"/>
    </location>
</feature>
<dbReference type="EMBL" id="FQXP01000010">
    <property type="protein sequence ID" value="SHI03909.1"/>
    <property type="molecule type" value="Genomic_DNA"/>
</dbReference>
<evidence type="ECO:0000313" key="11">
    <source>
        <dbReference type="Proteomes" id="UP000184526"/>
    </source>
</evidence>
<gene>
    <name evidence="10" type="ORF">SAMN02745196_02467</name>
</gene>
<proteinExistence type="inferred from homology"/>
<keyword evidence="3" id="KW-0813">Transport</keyword>
<dbReference type="InterPro" id="IPR050291">
    <property type="entry name" value="CDF_Transporter"/>
</dbReference>
<dbReference type="RefSeq" id="WP_072832323.1">
    <property type="nucleotide sequence ID" value="NZ_FQXP01000010.1"/>
</dbReference>
<dbReference type="PANTHER" id="PTHR43840:SF15">
    <property type="entry name" value="MITOCHONDRIAL METAL TRANSPORTER 1-RELATED"/>
    <property type="match status" value="1"/>
</dbReference>
<protein>
    <submittedName>
        <fullName evidence="10">Cation diffusion facilitator family transporter</fullName>
    </submittedName>
</protein>
<keyword evidence="11" id="KW-1185">Reference proteome</keyword>
<organism evidence="10 11">
    <name type="scientific">Clostridium collagenovorans DSM 3089</name>
    <dbReference type="NCBI Taxonomy" id="1121306"/>
    <lineage>
        <taxon>Bacteria</taxon>
        <taxon>Bacillati</taxon>
        <taxon>Bacillota</taxon>
        <taxon>Clostridia</taxon>
        <taxon>Eubacteriales</taxon>
        <taxon>Clostridiaceae</taxon>
        <taxon>Clostridium</taxon>
    </lineage>
</organism>
<evidence type="ECO:0000313" key="10">
    <source>
        <dbReference type="EMBL" id="SHI03909.1"/>
    </source>
</evidence>
<keyword evidence="4 7" id="KW-0812">Transmembrane</keyword>
<evidence type="ECO:0000256" key="1">
    <source>
        <dbReference type="ARBA" id="ARBA00004141"/>
    </source>
</evidence>
<dbReference type="AlphaFoldDB" id="A0A1M5XW26"/>
<dbReference type="InterPro" id="IPR036837">
    <property type="entry name" value="Cation_efflux_CTD_sf"/>
</dbReference>
<feature type="transmembrane region" description="Helical" evidence="7">
    <location>
        <begin position="128"/>
        <end position="149"/>
    </location>
</feature>
<dbReference type="InterPro" id="IPR002524">
    <property type="entry name" value="Cation_efflux"/>
</dbReference>
<dbReference type="GO" id="GO:0016020">
    <property type="term" value="C:membrane"/>
    <property type="evidence" value="ECO:0007669"/>
    <property type="project" value="UniProtKB-SubCell"/>
</dbReference>
<name>A0A1M5XW26_9CLOT</name>